<dbReference type="EMBL" id="CP027228">
    <property type="protein sequence ID" value="AVM47948.1"/>
    <property type="molecule type" value="Genomic_DNA"/>
</dbReference>
<feature type="transmembrane region" description="Helical" evidence="7">
    <location>
        <begin position="72"/>
        <end position="91"/>
    </location>
</feature>
<evidence type="ECO:0000313" key="10">
    <source>
        <dbReference type="EMBL" id="AVM47948.1"/>
    </source>
</evidence>
<accession>A0A2S0L3V5</accession>
<dbReference type="Pfam" id="PF04039">
    <property type="entry name" value="MnhB"/>
    <property type="match status" value="1"/>
</dbReference>
<keyword evidence="3" id="KW-1003">Cell membrane</keyword>
<dbReference type="PANTHER" id="PTHR33932">
    <property type="entry name" value="NA(+)/H(+) ANTIPORTER SUBUNIT B"/>
    <property type="match status" value="1"/>
</dbReference>
<evidence type="ECO:0000313" key="11">
    <source>
        <dbReference type="Proteomes" id="UP000237883"/>
    </source>
</evidence>
<dbReference type="InterPro" id="IPR050622">
    <property type="entry name" value="CPA3_antiporter_subunitB"/>
</dbReference>
<feature type="transmembrane region" description="Helical" evidence="7">
    <location>
        <begin position="124"/>
        <end position="142"/>
    </location>
</feature>
<dbReference type="PANTHER" id="PTHR33932:SF4">
    <property type="entry name" value="NA(+)_H(+) ANTIPORTER SUBUNIT B"/>
    <property type="match status" value="1"/>
</dbReference>
<reference evidence="11" key="1">
    <citation type="submission" date="2018-02" db="EMBL/GenBank/DDBJ databases">
        <authorList>
            <person name="Holder M.E."/>
            <person name="Ajami N.J."/>
            <person name="Petrosino J.F."/>
        </authorList>
    </citation>
    <scope>NUCLEOTIDE SEQUENCE [LARGE SCALE GENOMIC DNA]</scope>
    <source>
        <strain evidence="11">CCUG 47132</strain>
    </source>
</reference>
<name>A0A2S0L3V5_9FIRM</name>
<evidence type="ECO:0000259" key="8">
    <source>
        <dbReference type="Pfam" id="PF04039"/>
    </source>
</evidence>
<feature type="transmembrane region" description="Helical" evidence="7">
    <location>
        <begin position="182"/>
        <end position="204"/>
    </location>
</feature>
<dbReference type="AlphaFoldDB" id="A0A2S0L3V5"/>
<dbReference type="KEGG" id="mdv:C5Q96_03480"/>
<dbReference type="Proteomes" id="UP000237883">
    <property type="component" value="Chromosome"/>
</dbReference>
<sequence length="267" mass="29447">MRKYINMTFLIAAILLLFVIVAKIDVLPAIGDIDSAPALHVSKYYIEHSVQDTNSPNMVTAMIVDYRAFDTMFETTVMFLAGIGVIMILAGRPKAKNRIVQPKRYFGHRYKLGDPAYKTINKDVMITLIGPLILIYAFYVLFHGEVSLGGGFQSGALIALTYIIDILVIPDKKNLFMMTGKNSASIAGIGVLIYVMTGVVPMFNGGSFMDYTYLPIPVHAAERHAIGILLVEIGVTIGVMGTIITILNAIMKRVRFDDDTDKWTSGK</sequence>
<protein>
    <submittedName>
        <fullName evidence="10">Uncharacterized protein</fullName>
    </submittedName>
</protein>
<proteinExistence type="inferred from homology"/>
<evidence type="ECO:0000256" key="3">
    <source>
        <dbReference type="ARBA" id="ARBA00022475"/>
    </source>
</evidence>
<evidence type="ECO:0000259" key="9">
    <source>
        <dbReference type="Pfam" id="PF20501"/>
    </source>
</evidence>
<evidence type="ECO:0000256" key="4">
    <source>
        <dbReference type="ARBA" id="ARBA00022692"/>
    </source>
</evidence>
<gene>
    <name evidence="10" type="ORF">C5Q96_03480</name>
</gene>
<comment type="similarity">
    <text evidence="2">Belongs to the CPA3 antiporters (TC 2.A.63) subunit B family.</text>
</comment>
<dbReference type="InterPro" id="IPR007182">
    <property type="entry name" value="MnhB"/>
</dbReference>
<keyword evidence="4 7" id="KW-0812">Transmembrane</keyword>
<evidence type="ECO:0000256" key="2">
    <source>
        <dbReference type="ARBA" id="ARBA00009425"/>
    </source>
</evidence>
<evidence type="ECO:0000256" key="5">
    <source>
        <dbReference type="ARBA" id="ARBA00022989"/>
    </source>
</evidence>
<evidence type="ECO:0000256" key="6">
    <source>
        <dbReference type="ARBA" id="ARBA00023136"/>
    </source>
</evidence>
<dbReference type="Pfam" id="PF20501">
    <property type="entry name" value="MbhE"/>
    <property type="match status" value="1"/>
</dbReference>
<keyword evidence="11" id="KW-1185">Reference proteome</keyword>
<dbReference type="GeneID" id="78391318"/>
<dbReference type="RefSeq" id="WP_106057027.1">
    <property type="nucleotide sequence ID" value="NZ_CP027228.1"/>
</dbReference>
<keyword evidence="6 7" id="KW-0472">Membrane</keyword>
<comment type="subcellular location">
    <subcellularLocation>
        <location evidence="1">Cell membrane</location>
        <topology evidence="1">Multi-pass membrane protein</topology>
    </subcellularLocation>
</comment>
<feature type="domain" description="Na+/H+ antiporter MnhB subunit-related protein" evidence="8">
    <location>
        <begin position="124"/>
        <end position="244"/>
    </location>
</feature>
<evidence type="ECO:0000256" key="1">
    <source>
        <dbReference type="ARBA" id="ARBA00004651"/>
    </source>
</evidence>
<feature type="transmembrane region" description="Helical" evidence="7">
    <location>
        <begin position="148"/>
        <end position="170"/>
    </location>
</feature>
<feature type="transmembrane region" description="Helical" evidence="7">
    <location>
        <begin position="224"/>
        <end position="247"/>
    </location>
</feature>
<dbReference type="InterPro" id="IPR046806">
    <property type="entry name" value="MrpA_C/MbhE"/>
</dbReference>
<evidence type="ECO:0000256" key="7">
    <source>
        <dbReference type="SAM" id="Phobius"/>
    </source>
</evidence>
<dbReference type="GO" id="GO:0005886">
    <property type="term" value="C:plasma membrane"/>
    <property type="evidence" value="ECO:0007669"/>
    <property type="project" value="UniProtKB-SubCell"/>
</dbReference>
<organism evidence="10 11">
    <name type="scientific">Mogibacterium diversum</name>
    <dbReference type="NCBI Taxonomy" id="114527"/>
    <lineage>
        <taxon>Bacteria</taxon>
        <taxon>Bacillati</taxon>
        <taxon>Bacillota</taxon>
        <taxon>Clostridia</taxon>
        <taxon>Peptostreptococcales</taxon>
        <taxon>Anaerovoracaceae</taxon>
        <taxon>Mogibacterium</taxon>
    </lineage>
</organism>
<keyword evidence="5 7" id="KW-1133">Transmembrane helix</keyword>
<dbReference type="OrthoDB" id="9798859at2"/>
<feature type="domain" description="MrpA C-terminal/MbhE" evidence="9">
    <location>
        <begin position="40"/>
        <end position="103"/>
    </location>
</feature>